<sequence>MEQLELRSSEMHTDSSFNCVDGGNATAAEMLHEEVESEGPDFSYLPETAWVRILEHLPMTDQYHVSITCSRLCHLFSHPALWKSAYLGLIGGEHNFHMSHAFMPNQFKRIVEHFGHLFQRLTIVISGHLVKFEEDTREILANLTKVCRLEHLVLQVGIVTSNFHRRGMRPRQADLLSIVQLVSNAFRLKQLEIISWPMYPEIFDKDDTNVFEVMKKNPKLSNLESLRMFWMKNRHWSELAPLLPSPDYTASLVSHFRALKHLALRSPMLSDELLSELASPSRTKLLSLQILVMYNLHNWAFRIPTLSSSAWLSLTTASPNLEVEFAIMSRVPDFELAGLLLPEVPVVAVKILKYGRCSPQVMSSLREKYHKSLQSFVCYNDPTDCASQLVDLVKSCKKINSVVFHGQIHSQSVIEIVQQRHHWQEFEFLEKSIVTEREQEVFDEDTVIGRGADGGLVQVGVVRFHGRESEDDRQTGLDYLCKEVSKRMEYSWRPLVGQT</sequence>
<dbReference type="Pfam" id="PF12937">
    <property type="entry name" value="F-box-like"/>
    <property type="match status" value="1"/>
</dbReference>
<dbReference type="Gene3D" id="1.20.1280.50">
    <property type="match status" value="1"/>
</dbReference>
<name>A0ABD0KRG6_9CAEN</name>
<accession>A0ABD0KRG6</accession>
<dbReference type="PROSITE" id="PS50181">
    <property type="entry name" value="FBOX"/>
    <property type="match status" value="1"/>
</dbReference>
<dbReference type="Proteomes" id="UP001519460">
    <property type="component" value="Unassembled WGS sequence"/>
</dbReference>
<protein>
    <recommendedName>
        <fullName evidence="1">F-box domain-containing protein</fullName>
    </recommendedName>
</protein>
<dbReference type="EMBL" id="JACVVK020000133">
    <property type="protein sequence ID" value="KAK7489863.1"/>
    <property type="molecule type" value="Genomic_DNA"/>
</dbReference>
<evidence type="ECO:0000259" key="1">
    <source>
        <dbReference type="PROSITE" id="PS50181"/>
    </source>
</evidence>
<organism evidence="2 3">
    <name type="scientific">Batillaria attramentaria</name>
    <dbReference type="NCBI Taxonomy" id="370345"/>
    <lineage>
        <taxon>Eukaryota</taxon>
        <taxon>Metazoa</taxon>
        <taxon>Spiralia</taxon>
        <taxon>Lophotrochozoa</taxon>
        <taxon>Mollusca</taxon>
        <taxon>Gastropoda</taxon>
        <taxon>Caenogastropoda</taxon>
        <taxon>Sorbeoconcha</taxon>
        <taxon>Cerithioidea</taxon>
        <taxon>Batillariidae</taxon>
        <taxon>Batillaria</taxon>
    </lineage>
</organism>
<gene>
    <name evidence="2" type="ORF">BaRGS_00018885</name>
</gene>
<reference evidence="2 3" key="1">
    <citation type="journal article" date="2023" name="Sci. Data">
        <title>Genome assembly of the Korean intertidal mud-creeper Batillaria attramentaria.</title>
        <authorList>
            <person name="Patra A.K."/>
            <person name="Ho P.T."/>
            <person name="Jun S."/>
            <person name="Lee S.J."/>
            <person name="Kim Y."/>
            <person name="Won Y.J."/>
        </authorList>
    </citation>
    <scope>NUCLEOTIDE SEQUENCE [LARGE SCALE GENOMIC DNA]</scope>
    <source>
        <strain evidence="2">Wonlab-2016</strain>
    </source>
</reference>
<dbReference type="InterPro" id="IPR032675">
    <property type="entry name" value="LRR_dom_sf"/>
</dbReference>
<evidence type="ECO:0000313" key="3">
    <source>
        <dbReference type="Proteomes" id="UP001519460"/>
    </source>
</evidence>
<evidence type="ECO:0000313" key="2">
    <source>
        <dbReference type="EMBL" id="KAK7489863.1"/>
    </source>
</evidence>
<dbReference type="PANTHER" id="PTHR20872">
    <property type="match status" value="1"/>
</dbReference>
<dbReference type="InterPro" id="IPR036047">
    <property type="entry name" value="F-box-like_dom_sf"/>
</dbReference>
<feature type="domain" description="F-box" evidence="1">
    <location>
        <begin position="39"/>
        <end position="85"/>
    </location>
</feature>
<dbReference type="AlphaFoldDB" id="A0ABD0KRG6"/>
<dbReference type="Gene3D" id="3.80.10.10">
    <property type="entry name" value="Ribonuclease Inhibitor"/>
    <property type="match status" value="1"/>
</dbReference>
<comment type="caution">
    <text evidence="2">The sequence shown here is derived from an EMBL/GenBank/DDBJ whole genome shotgun (WGS) entry which is preliminary data.</text>
</comment>
<dbReference type="InterPro" id="IPR001810">
    <property type="entry name" value="F-box_dom"/>
</dbReference>
<proteinExistence type="predicted"/>
<dbReference type="SUPFAM" id="SSF81383">
    <property type="entry name" value="F-box domain"/>
    <property type="match status" value="1"/>
</dbReference>
<dbReference type="PANTHER" id="PTHR20872:SF1">
    <property type="entry name" value="F-BOX DOMAIN-CONTAINING PROTEIN"/>
    <property type="match status" value="1"/>
</dbReference>
<keyword evidence="3" id="KW-1185">Reference proteome</keyword>